<dbReference type="EMBL" id="MQMF01000079">
    <property type="protein sequence ID" value="OOE02544.1"/>
    <property type="molecule type" value="Genomic_DNA"/>
</dbReference>
<protein>
    <submittedName>
        <fullName evidence="2">Uncharacterized protein</fullName>
    </submittedName>
</protein>
<organism evidence="2 3">
    <name type="scientific">Fictibacillus arsenicus</name>
    <dbReference type="NCBI Taxonomy" id="255247"/>
    <lineage>
        <taxon>Bacteria</taxon>
        <taxon>Bacillati</taxon>
        <taxon>Bacillota</taxon>
        <taxon>Bacilli</taxon>
        <taxon>Bacillales</taxon>
        <taxon>Fictibacillaceae</taxon>
        <taxon>Fictibacillus</taxon>
    </lineage>
</organism>
<evidence type="ECO:0000256" key="1">
    <source>
        <dbReference type="SAM" id="MobiDB-lite"/>
    </source>
</evidence>
<evidence type="ECO:0000313" key="2">
    <source>
        <dbReference type="EMBL" id="OOE02544.1"/>
    </source>
</evidence>
<feature type="non-terminal residue" evidence="2">
    <location>
        <position position="1"/>
    </location>
</feature>
<proteinExistence type="predicted"/>
<gene>
    <name evidence="2" type="ORF">UN64_20255</name>
</gene>
<dbReference type="AlphaFoldDB" id="A0A1V3FM05"/>
<accession>A0A1V3FM05</accession>
<feature type="region of interest" description="Disordered" evidence="1">
    <location>
        <begin position="1"/>
        <end position="46"/>
    </location>
</feature>
<feature type="compositionally biased region" description="Basic and acidic residues" evidence="1">
    <location>
        <begin position="36"/>
        <end position="46"/>
    </location>
</feature>
<dbReference type="Proteomes" id="UP000188597">
    <property type="component" value="Unassembled WGS sequence"/>
</dbReference>
<comment type="caution">
    <text evidence="2">The sequence shown here is derived from an EMBL/GenBank/DDBJ whole genome shotgun (WGS) entry which is preliminary data.</text>
</comment>
<evidence type="ECO:0000313" key="3">
    <source>
        <dbReference type="Proteomes" id="UP000188597"/>
    </source>
</evidence>
<sequence>AAPTGPRGHIQTPAGAFPGAGPRGSFHAQTSPPGPRDARGVAREANPVREEAPGRLVRVSRGLPLWNVQTVPWPSCKRPAVREGGLELTSTPSRRESWKGVLPHEINDLRHVPCG</sequence>
<reference evidence="2 3" key="1">
    <citation type="submission" date="2016-11" db="EMBL/GenBank/DDBJ databases">
        <authorList>
            <person name="Jaros S."/>
            <person name="Januszkiewicz K."/>
            <person name="Wedrychowicz H."/>
        </authorList>
    </citation>
    <scope>NUCLEOTIDE SEQUENCE [LARGE SCALE GENOMIC DNA]</scope>
    <source>
        <strain evidence="2 3">Con a/3</strain>
    </source>
</reference>
<name>A0A1V3FM05_9BACL</name>